<feature type="region of interest" description="Disordered" evidence="1">
    <location>
        <begin position="167"/>
        <end position="213"/>
    </location>
</feature>
<feature type="region of interest" description="Disordered" evidence="1">
    <location>
        <begin position="80"/>
        <end position="137"/>
    </location>
</feature>
<dbReference type="VEuPathDB" id="CryptoDB:Cvel_3396"/>
<protein>
    <recommendedName>
        <fullName evidence="3">Reverse transcriptase Ty1/copia-type domain-containing protein</fullName>
    </recommendedName>
</protein>
<name>A0A0G4FJJ7_9ALVE</name>
<dbReference type="PhylomeDB" id="A0A0G4FJJ7"/>
<evidence type="ECO:0000313" key="2">
    <source>
        <dbReference type="EMBL" id="CEM13862.1"/>
    </source>
</evidence>
<sequence>MKGALIERRGEMEAVCVSGTTTKKIGISTLRPDPRSENPRDFKLGELDGMVRKGRVLEYFDLADGRIPEGVFSKITYCSQVQRQPRQPTTESPANGRQDGGINGAEESGGILSESEKNPPGSDVAEATDQGEMDEERQVQEVEIDDVDIVPASPQSLNAEILHVASHAGDDGSSSSEDEGGNRAPVGEVRQGKGGRQDKGAKRKKGPIEMDDEAREAVRGFKKGSTQVPASAEDVASRAFKQACLSEWANNIVGNDVLGKEVMRQQVKAVVKMGWRLTWKEQEGKPRKPKARFFGKGFTDHRKVDTYVGTPSLWVICTMILFCVSQGYKIDAADVTAAFLTSRDHNVERIGALIPESIPDLPAE</sequence>
<dbReference type="AlphaFoldDB" id="A0A0G4FJJ7"/>
<organism evidence="2">
    <name type="scientific">Chromera velia CCMP2878</name>
    <dbReference type="NCBI Taxonomy" id="1169474"/>
    <lineage>
        <taxon>Eukaryota</taxon>
        <taxon>Sar</taxon>
        <taxon>Alveolata</taxon>
        <taxon>Colpodellida</taxon>
        <taxon>Chromeraceae</taxon>
        <taxon>Chromera</taxon>
    </lineage>
</organism>
<accession>A0A0G4FJJ7</accession>
<gene>
    <name evidence="2" type="ORF">Cvel_3396</name>
</gene>
<dbReference type="EMBL" id="CDMZ01000418">
    <property type="protein sequence ID" value="CEM13862.1"/>
    <property type="molecule type" value="Genomic_DNA"/>
</dbReference>
<proteinExistence type="predicted"/>
<evidence type="ECO:0000256" key="1">
    <source>
        <dbReference type="SAM" id="MobiDB-lite"/>
    </source>
</evidence>
<evidence type="ECO:0008006" key="3">
    <source>
        <dbReference type="Google" id="ProtNLM"/>
    </source>
</evidence>
<feature type="compositionally biased region" description="Polar residues" evidence="1">
    <location>
        <begin position="80"/>
        <end position="95"/>
    </location>
</feature>
<reference evidence="2" key="1">
    <citation type="submission" date="2014-11" db="EMBL/GenBank/DDBJ databases">
        <authorList>
            <person name="Otto D Thomas"/>
            <person name="Naeem Raeece"/>
        </authorList>
    </citation>
    <scope>NUCLEOTIDE SEQUENCE</scope>
</reference>